<keyword evidence="6" id="KW-0862">Zinc</keyword>
<keyword evidence="7" id="KW-0391">Immunity</keyword>
<comment type="subcellular location">
    <subcellularLocation>
        <location evidence="1">Cytoplasm</location>
    </subcellularLocation>
</comment>
<dbReference type="GO" id="GO:0031380">
    <property type="term" value="C:nuclear RNA-directed RNA polymerase complex"/>
    <property type="evidence" value="ECO:0007669"/>
    <property type="project" value="TreeGrafter"/>
</dbReference>
<evidence type="ECO:0000259" key="9">
    <source>
        <dbReference type="PROSITE" id="PS51981"/>
    </source>
</evidence>
<accession>A0A6P8YH11</accession>
<dbReference type="GO" id="GO:0008270">
    <property type="term" value="F:zinc ion binding"/>
    <property type="evidence" value="ECO:0007669"/>
    <property type="project" value="UniProtKB-KW"/>
</dbReference>
<dbReference type="SUPFAM" id="SSF52540">
    <property type="entry name" value="P-loop containing nucleoside triphosphate hydrolases"/>
    <property type="match status" value="1"/>
</dbReference>
<dbReference type="SMART" id="SM00438">
    <property type="entry name" value="ZnF_NFX"/>
    <property type="match status" value="6"/>
</dbReference>
<dbReference type="FunFam" id="3.40.50.300:FF:000742">
    <property type="entry name" value="NFX1-type zinc finger-containing protein 1"/>
    <property type="match status" value="1"/>
</dbReference>
<dbReference type="InterPro" id="IPR045055">
    <property type="entry name" value="DNA2/NAM7-like"/>
</dbReference>
<evidence type="ECO:0000313" key="10">
    <source>
        <dbReference type="Proteomes" id="UP000515158"/>
    </source>
</evidence>
<sequence length="2016" mass="228313">MFRPHDRLGKRSAARSPEPTKRRRLPQHGDRRDSLLPRWTASEGGNNEWRKSTPRDYGFRRLESLAMDDGLTIMKKLSDESTLALFGQLTCKEEMKEDWMRHVVTVLSKVCQVEYKPILLRLIQRICQKQFIDQLLLHITRLPDDNDIHRKENLCAFFDQLCTFCEALLKLMPTLACGNLGIILKAASREIEALPPFSGSEDITKKLSALMVKFKTETERLESLKTAPKLENGFSTKPPSDFRELTHFPTLEDIVVDNHMKPFLRPNKVDPKVHGTYENVDDYLDVQFRLMREDFVRPLREGVSRFRESRDARQNCNNKRPSRIQNIRVYENVRMLHVERDNSGNVGIVLDFDPQKRYASNIKWEYSKRLMIGSLLVLSEDEQFSKIVLVTVTKRDIRELQGGRVMVELCEESLSDGLFRRQYLMIECQVFFGTYCHVLKALKNFNESSFPFVDYIVHASNVKQLPDYLVRASEANKGFQLFPDNQLRPLNSHKHKRFDRLHVDLYDDHLYSYSPHSPPYSPQDSLSDDSSSDDSTMSAENVSVDVKNLETCSSARELGLDDSQYQAFCGALTNKIMLIQGPPGTGKTFIGLKIAAALLQNQQLWRPSEDPRPMLVVCYTNHALDQFLKGLKTYEKSIVRVGGGCKEPSLMQNSINVLRQSKRPFLHNMRQQKSKLHRLKDLGHSIRTCASRLKEGAAGIVSVETFQSHSILTDVRLTDKDMILWLCGFGEYGRIDGPFPESLVHNEYQDDPAFWPLEVPTEDLPKVILSCSFRLWEHYLTGRDQAHQMKMEKLLGRLKQQISASQYPRYPEHLVRQPHPSQFWRLPYNDRWRLYRHWRDSLVAALDVKFRPVLARIEAALSATANELSSWRMVEDQLIMAQYAVVGMTTSFAASRQQILKELKPRIVIVEEAAEVFESHVLVSLAGDVEHLIMIGDHQQLRPNPAVHELGVKYHLDVSLFERLINNGMHYVTLSTQHRMRPELAKLISPAIYPDLKNHPSVAEFPAVRGVAKNVFFVDHTHPEEVVKDAQSFQNSHEANFLSSLVQYLLHQGYSPAQITVLSAYKGQQYFFSRLKKHHSHLQDVRMTVVDNFQGEESDIILLSLVRSNAENAVGFLKTENRVCVALSRAKHGLYIVGNMSNLTAADTVWRRVEEELRGQGAIGPALQLHCDRHDVATPVSTAGDFSFCPQGGCSELCQSLMPCGHHCKQVCHTQDLAHRTVMCKERCVRPACALQHPCPERCSVQPCPPCLVPKEEKLPCNHSARMPCHVDPATHKCKVLLPSTLLPCGHHIDVRCHQLAHLAEVPCASECAVRMPCGHACRRKCHAFKDPNHENVKCRQTCEEKRHGCTSSPPHLCSKFCFEECEDCTVQVDKTLSCGHLHKAKCNVDAATLKCMRDCEKTPACGHKCSKKCHEPCDPCEEKVLKTVPRCGHEQKVSCGRSPDPSTCRMPCERLLPCGHKCGILCGQDCSTGQCSHPVPYPKTPTCGHPISVPCHRQNEYEPNSPDLLALCTHPCSTLLKPCDHQCGGSCGACLQGRVHQPCKSKCERRLLCGHLCREDCPKSCPPCTLPCQQRCAHSYCNRRCGEPCVRCKEPCTRRCQHGRCLKPCGDQCSFECSKPCLKKLKKCGHDCIGLCGDPCICKECNEEEVTTIFLGSEEDDGARFIRLPDCKHILESIELDKWMSIETWENWEDDIPSEIKPKVCPRCTTPVTKCQRYSNVTKKVAEDITAVKAKFYDTKMIQSHLDRVKGLLQNMPKFPAEYQTSSRLVSQVDRTRNSMEDKMPSGRHSDRRRVPPLNTSEAKTLEQKVLILKGINQIVVTASRASNINLAGRREMQQVVEQLCGNLSQRQLLRLSEQEASDINLELTRLQRLVQLLQVESGCSFGQLQESDRSTHEEVSKILRGLTPYPEEDDRRILLQLEELAAAACVGLSRPELDAIVAAMGMKPGHWFRCPNGHPYCITECGGAMEEAACPVEGCGAHIGGASHRLRRDNTLASDVDGASGPAWHSAMQY</sequence>
<dbReference type="Gene3D" id="3.40.50.300">
    <property type="entry name" value="P-loop containing nucleotide triphosphate hydrolases"/>
    <property type="match status" value="3"/>
</dbReference>
<dbReference type="OrthoDB" id="2423195at2759"/>
<dbReference type="GO" id="GO:0004386">
    <property type="term" value="F:helicase activity"/>
    <property type="evidence" value="ECO:0007669"/>
    <property type="project" value="InterPro"/>
</dbReference>
<dbReference type="CDD" id="cd06008">
    <property type="entry name" value="NF-X1-zinc-finger"/>
    <property type="match status" value="2"/>
</dbReference>
<dbReference type="InterPro" id="IPR041677">
    <property type="entry name" value="DNA2/NAM7_AAA_11"/>
</dbReference>
<dbReference type="InterPro" id="IPR046439">
    <property type="entry name" value="ZF_RZ_dom"/>
</dbReference>
<dbReference type="Pfam" id="PF13086">
    <property type="entry name" value="AAA_11"/>
    <property type="match status" value="1"/>
</dbReference>
<evidence type="ECO:0000256" key="4">
    <source>
        <dbReference type="ARBA" id="ARBA00022737"/>
    </source>
</evidence>
<keyword evidence="4" id="KW-0677">Repeat</keyword>
<reference evidence="11" key="1">
    <citation type="submission" date="2025-08" db="UniProtKB">
        <authorList>
            <consortium name="RefSeq"/>
        </authorList>
    </citation>
    <scope>IDENTIFICATION</scope>
    <source>
        <tissue evidence="11">Total insect</tissue>
    </source>
</reference>
<proteinExistence type="predicted"/>
<protein>
    <submittedName>
        <fullName evidence="11">NFX1-type zinc finger-containing protein 1-like</fullName>
    </submittedName>
</protein>
<dbReference type="CDD" id="cd18808">
    <property type="entry name" value="SF1_C_Upf1"/>
    <property type="match status" value="1"/>
</dbReference>
<dbReference type="Pfam" id="PF25396">
    <property type="entry name" value="ZNFX1"/>
    <property type="match status" value="1"/>
</dbReference>
<name>A0A6P8YH11_THRPL</name>
<feature type="domain" description="RZ-type" evidence="9">
    <location>
        <begin position="1934"/>
        <end position="2005"/>
    </location>
</feature>
<evidence type="ECO:0000256" key="3">
    <source>
        <dbReference type="ARBA" id="ARBA00022723"/>
    </source>
</evidence>
<dbReference type="PANTHER" id="PTHR10887:SF341">
    <property type="entry name" value="NFX1-TYPE ZINC FINGER-CONTAINING PROTEIN 1"/>
    <property type="match status" value="1"/>
</dbReference>
<keyword evidence="2" id="KW-0963">Cytoplasm</keyword>
<keyword evidence="3" id="KW-0479">Metal-binding</keyword>
<dbReference type="InterPro" id="IPR047187">
    <property type="entry name" value="SF1_C_Upf1"/>
</dbReference>
<evidence type="ECO:0000256" key="2">
    <source>
        <dbReference type="ARBA" id="ARBA00022490"/>
    </source>
</evidence>
<dbReference type="Pfam" id="PF13087">
    <property type="entry name" value="AAA_12"/>
    <property type="match status" value="1"/>
</dbReference>
<evidence type="ECO:0000256" key="7">
    <source>
        <dbReference type="ARBA" id="ARBA00022859"/>
    </source>
</evidence>
<feature type="region of interest" description="Disordered" evidence="8">
    <location>
        <begin position="1775"/>
        <end position="1799"/>
    </location>
</feature>
<dbReference type="Pfam" id="PF20173">
    <property type="entry name" value="ZnF_RZ-type"/>
    <property type="match status" value="1"/>
</dbReference>
<gene>
    <name evidence="11" type="primary">LOC117642109</name>
</gene>
<evidence type="ECO:0000256" key="5">
    <source>
        <dbReference type="ARBA" id="ARBA00022771"/>
    </source>
</evidence>
<dbReference type="GO" id="GO:0005737">
    <property type="term" value="C:cytoplasm"/>
    <property type="evidence" value="ECO:0007669"/>
    <property type="project" value="UniProtKB-SubCell"/>
</dbReference>
<dbReference type="InterPro" id="IPR000967">
    <property type="entry name" value="Znf_NFX1"/>
</dbReference>
<feature type="compositionally biased region" description="Basic and acidic residues" evidence="8">
    <location>
        <begin position="1775"/>
        <end position="1790"/>
    </location>
</feature>
<dbReference type="PANTHER" id="PTHR10887">
    <property type="entry name" value="DNA2/NAM7 HELICASE FAMILY"/>
    <property type="match status" value="1"/>
</dbReference>
<evidence type="ECO:0000256" key="8">
    <source>
        <dbReference type="SAM" id="MobiDB-lite"/>
    </source>
</evidence>
<dbReference type="KEGG" id="tpal:117642109"/>
<evidence type="ECO:0000256" key="6">
    <source>
        <dbReference type="ARBA" id="ARBA00022833"/>
    </source>
</evidence>
<organism evidence="11">
    <name type="scientific">Thrips palmi</name>
    <name type="common">Melon thrips</name>
    <dbReference type="NCBI Taxonomy" id="161013"/>
    <lineage>
        <taxon>Eukaryota</taxon>
        <taxon>Metazoa</taxon>
        <taxon>Ecdysozoa</taxon>
        <taxon>Arthropoda</taxon>
        <taxon>Hexapoda</taxon>
        <taxon>Insecta</taxon>
        <taxon>Pterygota</taxon>
        <taxon>Neoptera</taxon>
        <taxon>Paraneoptera</taxon>
        <taxon>Thysanoptera</taxon>
        <taxon>Terebrantia</taxon>
        <taxon>Thripoidea</taxon>
        <taxon>Thripidae</taxon>
        <taxon>Thrips</taxon>
    </lineage>
</organism>
<dbReference type="InterPro" id="IPR027417">
    <property type="entry name" value="P-loop_NTPase"/>
</dbReference>
<evidence type="ECO:0000256" key="1">
    <source>
        <dbReference type="ARBA" id="ARBA00004496"/>
    </source>
</evidence>
<dbReference type="InterPro" id="IPR057373">
    <property type="entry name" value="ZNFX1"/>
</dbReference>
<dbReference type="PROSITE" id="PS51981">
    <property type="entry name" value="ZF_RZ"/>
    <property type="match status" value="1"/>
</dbReference>
<keyword evidence="5" id="KW-0863">Zinc-finger</keyword>
<dbReference type="GeneID" id="117642109"/>
<dbReference type="GO" id="GO:0031048">
    <property type="term" value="P:regulatory ncRNA-mediated heterochromatin formation"/>
    <property type="evidence" value="ECO:0007669"/>
    <property type="project" value="TreeGrafter"/>
</dbReference>
<dbReference type="InParanoid" id="A0A6P8YH11"/>
<dbReference type="GO" id="GO:0002376">
    <property type="term" value="P:immune system process"/>
    <property type="evidence" value="ECO:0007669"/>
    <property type="project" value="UniProtKB-KW"/>
</dbReference>
<dbReference type="Proteomes" id="UP000515158">
    <property type="component" value="Unplaced"/>
</dbReference>
<keyword evidence="10" id="KW-1185">Reference proteome</keyword>
<feature type="region of interest" description="Disordered" evidence="8">
    <location>
        <begin position="1"/>
        <end position="51"/>
    </location>
</feature>
<feature type="region of interest" description="Disordered" evidence="8">
    <location>
        <begin position="515"/>
        <end position="541"/>
    </location>
</feature>
<dbReference type="RefSeq" id="XP_034235841.1">
    <property type="nucleotide sequence ID" value="XM_034379950.1"/>
</dbReference>
<evidence type="ECO:0000313" key="11">
    <source>
        <dbReference type="RefSeq" id="XP_034235841.1"/>
    </source>
</evidence>
<dbReference type="InterPro" id="IPR041679">
    <property type="entry name" value="DNA2/NAM7-like_C"/>
</dbReference>